<proteinExistence type="predicted"/>
<organism evidence="2 3">
    <name type="scientific">Naegleria lovaniensis</name>
    <name type="common">Amoeba</name>
    <dbReference type="NCBI Taxonomy" id="51637"/>
    <lineage>
        <taxon>Eukaryota</taxon>
        <taxon>Discoba</taxon>
        <taxon>Heterolobosea</taxon>
        <taxon>Tetramitia</taxon>
        <taxon>Eutetramitia</taxon>
        <taxon>Vahlkampfiidae</taxon>
        <taxon>Naegleria</taxon>
    </lineage>
</organism>
<feature type="compositionally biased region" description="Polar residues" evidence="1">
    <location>
        <begin position="293"/>
        <end position="307"/>
    </location>
</feature>
<protein>
    <submittedName>
        <fullName evidence="2">Uncharacterized protein</fullName>
    </submittedName>
</protein>
<name>A0AA88GER0_NAELO</name>
<gene>
    <name evidence="2" type="ORF">C9374_011113</name>
</gene>
<comment type="caution">
    <text evidence="2">The sequence shown here is derived from an EMBL/GenBank/DDBJ whole genome shotgun (WGS) entry which is preliminary data.</text>
</comment>
<feature type="region of interest" description="Disordered" evidence="1">
    <location>
        <begin position="1"/>
        <end position="25"/>
    </location>
</feature>
<sequence length="400" mass="43583">MTDLSFSWQAPHNQQSSPTSVLLSMSHGSVSSSSSTSIITPSTDFNYLQHSIPSNASPLLASYHSLSNIQTTALTSSFLHHQHHHGDTPPSPITNQCLTGSNHYDPILLLHFLQEAKRLDPLSLMNEAKENAKKKLVEEKEKTPNRTEISLYWITITPHCSERQRKGVCEVAELLMRYAHDNNKKWLLQTACVKSVLYGFEMDEVLHGLVWLVSEKIKSLNMNRASCSGGSSTNNSPRIAGMLTHSTDQNRVQHNMTNKAVMENRNGDSCTPRNVTKSTEQSPRNSVEPVSVIPSNIVTSMSPTENVNSNSPPGTPGTPGSIKRKTPVKVVRVLGNESSSPCSSPESAGTIASKPQIVSAGSIARKGTVATRVVKRIQKQTDSPSSTPPASPRSESSEKQ</sequence>
<feature type="compositionally biased region" description="Polar residues" evidence="1">
    <location>
        <begin position="267"/>
        <end position="285"/>
    </location>
</feature>
<dbReference type="EMBL" id="PYSW02000048">
    <property type="protein sequence ID" value="KAG2374034.1"/>
    <property type="molecule type" value="Genomic_DNA"/>
</dbReference>
<evidence type="ECO:0000313" key="3">
    <source>
        <dbReference type="Proteomes" id="UP000816034"/>
    </source>
</evidence>
<dbReference type="Proteomes" id="UP000816034">
    <property type="component" value="Unassembled WGS sequence"/>
</dbReference>
<feature type="region of interest" description="Disordered" evidence="1">
    <location>
        <begin position="263"/>
        <end position="326"/>
    </location>
</feature>
<accession>A0AA88GER0</accession>
<feature type="compositionally biased region" description="Polar residues" evidence="1">
    <location>
        <begin position="1"/>
        <end position="19"/>
    </location>
</feature>
<evidence type="ECO:0000313" key="2">
    <source>
        <dbReference type="EMBL" id="KAG2374034.1"/>
    </source>
</evidence>
<dbReference type="GeneID" id="68103567"/>
<dbReference type="AlphaFoldDB" id="A0AA88GER0"/>
<reference evidence="2 3" key="1">
    <citation type="journal article" date="2018" name="BMC Genomics">
        <title>The genome of Naegleria lovaniensis, the basis for a comparative approach to unravel pathogenicity factors of the human pathogenic amoeba N. fowleri.</title>
        <authorList>
            <person name="Liechti N."/>
            <person name="Schurch N."/>
            <person name="Bruggmann R."/>
            <person name="Wittwer M."/>
        </authorList>
    </citation>
    <scope>NUCLEOTIDE SEQUENCE [LARGE SCALE GENOMIC DNA]</scope>
    <source>
        <strain evidence="2 3">ATCC 30569</strain>
    </source>
</reference>
<evidence type="ECO:0000256" key="1">
    <source>
        <dbReference type="SAM" id="MobiDB-lite"/>
    </source>
</evidence>
<dbReference type="RefSeq" id="XP_044543208.1">
    <property type="nucleotide sequence ID" value="XM_044686733.1"/>
</dbReference>
<feature type="region of interest" description="Disordered" evidence="1">
    <location>
        <begin position="375"/>
        <end position="400"/>
    </location>
</feature>
<keyword evidence="3" id="KW-1185">Reference proteome</keyword>